<feature type="region of interest" description="Disordered" evidence="8">
    <location>
        <begin position="1"/>
        <end position="29"/>
    </location>
</feature>
<feature type="transmembrane region" description="Helical" evidence="9">
    <location>
        <begin position="38"/>
        <end position="56"/>
    </location>
</feature>
<evidence type="ECO:0000256" key="3">
    <source>
        <dbReference type="ARBA" id="ARBA00022676"/>
    </source>
</evidence>
<sequence length="555" mass="58292">MPWHTEVVTDTTPHVRQRPVPTPTASAPDRSLRGYRRALVVLTLAVAAWGAVWAVVTPPFQAPDEQNHLNSVLRLAYGGGWPAPGDAYFSPAVVDAVDEAAYHSDPPGRWVHRSDARQFVDADPVPRDERTRVETTTALGEASSGNDVDQMTQHPPLYYALGAGLLQATSLTDARWDQAMLALRLLDVLLLALVVPLAAETARRVTGSPSAGLVAAAFPLLLPQLGHIMGAVNNDALVLLACAVVTYLASRVVTGDLRWRVAVAIGLAVGLGLLTKVMVAFALPTVGVAYLLARGRPWPARLGRVGVAVGVAGVVGGWWWVRNVLTLGAVQPVGLPRDPATVAQVPDAEVPSLIVEKLAQAFFGNLSWLEVRIPGAWVVAGSVVLIAAGLVALVLPGARRAAAALLLLPGGLALGVAYNAWDAHAVTGGLVAVQGRYVFGGVPALAAVVAVAVWQLVRRSERRLALAVPVFATLALTAAVWGIAWAFEAFYRGPGESVGDAVDRWLAWSPLEAVPLLVLLVLAGVAFVAALVATVAWPNRLAAPRPGPGSVKDDR</sequence>
<evidence type="ECO:0000256" key="6">
    <source>
        <dbReference type="ARBA" id="ARBA00022989"/>
    </source>
</evidence>
<keyword evidence="11" id="KW-1185">Reference proteome</keyword>
<feature type="compositionally biased region" description="Polar residues" evidence="8">
    <location>
        <begin position="134"/>
        <end position="148"/>
    </location>
</feature>
<feature type="transmembrane region" description="Helical" evidence="9">
    <location>
        <begin position="304"/>
        <end position="321"/>
    </location>
</feature>
<evidence type="ECO:0000256" key="4">
    <source>
        <dbReference type="ARBA" id="ARBA00022679"/>
    </source>
</evidence>
<gene>
    <name evidence="10" type="ORF">GCM10009809_03650</name>
</gene>
<evidence type="ECO:0008006" key="12">
    <source>
        <dbReference type="Google" id="ProtNLM"/>
    </source>
</evidence>
<evidence type="ECO:0000313" key="11">
    <source>
        <dbReference type="Proteomes" id="UP001501138"/>
    </source>
</evidence>
<dbReference type="InterPro" id="IPR050297">
    <property type="entry name" value="LipidA_mod_glycosyltrf_83"/>
</dbReference>
<dbReference type="EMBL" id="BAAAPM010000002">
    <property type="protein sequence ID" value="GAA1710572.1"/>
    <property type="molecule type" value="Genomic_DNA"/>
</dbReference>
<feature type="transmembrane region" description="Helical" evidence="9">
    <location>
        <begin position="181"/>
        <end position="199"/>
    </location>
</feature>
<keyword evidence="5 9" id="KW-0812">Transmembrane</keyword>
<feature type="transmembrane region" description="Helical" evidence="9">
    <location>
        <begin position="402"/>
        <end position="421"/>
    </location>
</feature>
<proteinExistence type="predicted"/>
<dbReference type="Pfam" id="PF09913">
    <property type="entry name" value="DUF2142"/>
    <property type="match status" value="1"/>
</dbReference>
<dbReference type="PANTHER" id="PTHR33908">
    <property type="entry name" value="MANNOSYLTRANSFERASE YKCB-RELATED"/>
    <property type="match status" value="1"/>
</dbReference>
<dbReference type="InterPro" id="IPR018674">
    <property type="entry name" value="DUF2142_membrane"/>
</dbReference>
<feature type="transmembrane region" description="Helical" evidence="9">
    <location>
        <begin position="437"/>
        <end position="457"/>
    </location>
</feature>
<organism evidence="10 11">
    <name type="scientific">Isoptericola hypogeus</name>
    <dbReference type="NCBI Taxonomy" id="300179"/>
    <lineage>
        <taxon>Bacteria</taxon>
        <taxon>Bacillati</taxon>
        <taxon>Actinomycetota</taxon>
        <taxon>Actinomycetes</taxon>
        <taxon>Micrococcales</taxon>
        <taxon>Promicromonosporaceae</taxon>
        <taxon>Isoptericola</taxon>
    </lineage>
</organism>
<keyword evidence="4" id="KW-0808">Transferase</keyword>
<dbReference type="Proteomes" id="UP001501138">
    <property type="component" value="Unassembled WGS sequence"/>
</dbReference>
<feature type="region of interest" description="Disordered" evidence="8">
    <location>
        <begin position="127"/>
        <end position="148"/>
    </location>
</feature>
<accession>A0ABP4URM1</accession>
<feature type="transmembrane region" description="Helical" evidence="9">
    <location>
        <begin position="375"/>
        <end position="395"/>
    </location>
</feature>
<evidence type="ECO:0000256" key="2">
    <source>
        <dbReference type="ARBA" id="ARBA00022475"/>
    </source>
</evidence>
<name>A0ABP4URM1_9MICO</name>
<keyword evidence="2" id="KW-1003">Cell membrane</keyword>
<keyword evidence="3" id="KW-0328">Glycosyltransferase</keyword>
<comment type="caution">
    <text evidence="10">The sequence shown here is derived from an EMBL/GenBank/DDBJ whole genome shotgun (WGS) entry which is preliminary data.</text>
</comment>
<protein>
    <recommendedName>
        <fullName evidence="12">Membrane protein DUF2142</fullName>
    </recommendedName>
</protein>
<keyword evidence="7 9" id="KW-0472">Membrane</keyword>
<feature type="transmembrane region" description="Helical" evidence="9">
    <location>
        <begin position="236"/>
        <end position="253"/>
    </location>
</feature>
<keyword evidence="6 9" id="KW-1133">Transmembrane helix</keyword>
<comment type="subcellular location">
    <subcellularLocation>
        <location evidence="1">Cell membrane</location>
        <topology evidence="1">Multi-pass membrane protein</topology>
    </subcellularLocation>
</comment>
<feature type="transmembrane region" description="Helical" evidence="9">
    <location>
        <begin position="513"/>
        <end position="537"/>
    </location>
</feature>
<evidence type="ECO:0000256" key="8">
    <source>
        <dbReference type="SAM" id="MobiDB-lite"/>
    </source>
</evidence>
<feature type="transmembrane region" description="Helical" evidence="9">
    <location>
        <begin position="464"/>
        <end position="487"/>
    </location>
</feature>
<feature type="transmembrane region" description="Helical" evidence="9">
    <location>
        <begin position="259"/>
        <end position="292"/>
    </location>
</feature>
<evidence type="ECO:0000313" key="10">
    <source>
        <dbReference type="EMBL" id="GAA1710572.1"/>
    </source>
</evidence>
<evidence type="ECO:0000256" key="7">
    <source>
        <dbReference type="ARBA" id="ARBA00023136"/>
    </source>
</evidence>
<evidence type="ECO:0000256" key="9">
    <source>
        <dbReference type="SAM" id="Phobius"/>
    </source>
</evidence>
<evidence type="ECO:0000256" key="1">
    <source>
        <dbReference type="ARBA" id="ARBA00004651"/>
    </source>
</evidence>
<dbReference type="PANTHER" id="PTHR33908:SF11">
    <property type="entry name" value="MEMBRANE PROTEIN"/>
    <property type="match status" value="1"/>
</dbReference>
<reference evidence="11" key="1">
    <citation type="journal article" date="2019" name="Int. J. Syst. Evol. Microbiol.">
        <title>The Global Catalogue of Microorganisms (GCM) 10K type strain sequencing project: providing services to taxonomists for standard genome sequencing and annotation.</title>
        <authorList>
            <consortium name="The Broad Institute Genomics Platform"/>
            <consortium name="The Broad Institute Genome Sequencing Center for Infectious Disease"/>
            <person name="Wu L."/>
            <person name="Ma J."/>
        </authorList>
    </citation>
    <scope>NUCLEOTIDE SEQUENCE [LARGE SCALE GENOMIC DNA]</scope>
    <source>
        <strain evidence="11">JCM 15589</strain>
    </source>
</reference>
<evidence type="ECO:0000256" key="5">
    <source>
        <dbReference type="ARBA" id="ARBA00022692"/>
    </source>
</evidence>